<sequence length="863" mass="95942">MSRRKPPTDRTRAKPRVDSEREEEAERGRCRETPSKAGGRLSRGGRPRGGQPATQTGSVPKPQREEVELCINKKTPKRLSKSKSWSTFNSPSNDAEQQHEIFWDSQSPTSFKLENGRRRQPAPKCAVDISDIVNRIAPQNEKPSNPNAAYLKMWIGEDAIPSTPVVARARNKLTRSKIIHTEDELMQLAKQFDRNLVETVHQDQNYHIGQSDDKTSDFEIAQNSELETALDNIPEEDIAPDLKSVSQNLVVCLSPRRNSQTSVDLVAEADLNALFDSSTQKYSGQLSQGLSDISTSSFTGLNTEASIVKNLPKDQDQGKLCEKHTCSKETILNSNMFQTPVKNANYQQKYSSRPKETVDHLSQDDFDDDWGADFLEDDSFVMQITQNPSLVATPKQNPSSGNPCHSNKDSLNAQISDGIKCVNTTSTSNKLNNFKFVPRKLNEHRKDSEIICTNMPEKVNMLHKTDNSNERCTTKSTSSTVTRIPLKSQINSELSVANISNITPTVESRLTFRNKTYKNNTNSTGFILQPSSSQQKNRPPADNAPQAVVPKPPNTTNKSFDQVDEWEDPKFSDEILDMFCESDSLWETNEEDDDDLLYQVCDDVERLTQAQVENNDDKHHSVLSLNSSTNPRENKTDQGQLNNQSRRGISSTSSSANSGIVTNKCSASAVASNRSSNILTRPSTSLSGSTTFGSLENAKNSLKRDNQVSAMLRRSTSVPTGGHCDNPKVISKEQVLQTTVRSQSVMNSLAPTKFTFTRIKPSQASVVCSNNSATQVNTAKDTNLCGLSKNTTQSSNFSQSSIASHHQPSLKRHLSESLFQSSKVFVSEDRNKKCSMDEIERKKQEALARRQMKARGVYDAAQT</sequence>
<feature type="compositionally biased region" description="Polar residues" evidence="1">
    <location>
        <begin position="623"/>
        <end position="644"/>
    </location>
</feature>
<dbReference type="InterPro" id="IPR029406">
    <property type="entry name" value="ETAA1"/>
</dbReference>
<feature type="compositionally biased region" description="Polar residues" evidence="1">
    <location>
        <begin position="521"/>
        <end position="537"/>
    </location>
</feature>
<feature type="region of interest" description="Disordered" evidence="1">
    <location>
        <begin position="610"/>
        <end position="659"/>
    </location>
</feature>
<dbReference type="Proteomes" id="UP001295444">
    <property type="component" value="Chromosome 02"/>
</dbReference>
<name>A0AAD1RGT8_PELCU</name>
<dbReference type="GO" id="GO:0043596">
    <property type="term" value="C:nuclear replication fork"/>
    <property type="evidence" value="ECO:0007669"/>
    <property type="project" value="TreeGrafter"/>
</dbReference>
<dbReference type="GO" id="GO:0043539">
    <property type="term" value="F:protein serine/threonine kinase activator activity"/>
    <property type="evidence" value="ECO:0007669"/>
    <property type="project" value="TreeGrafter"/>
</dbReference>
<keyword evidence="3" id="KW-1185">Reference proteome</keyword>
<dbReference type="Pfam" id="PF15350">
    <property type="entry name" value="ETAA1"/>
    <property type="match status" value="1"/>
</dbReference>
<feature type="region of interest" description="Disordered" evidence="1">
    <location>
        <begin position="671"/>
        <end position="692"/>
    </location>
</feature>
<dbReference type="GO" id="GO:0006974">
    <property type="term" value="P:DNA damage response"/>
    <property type="evidence" value="ECO:0007669"/>
    <property type="project" value="TreeGrafter"/>
</dbReference>
<dbReference type="PANTHER" id="PTHR16434">
    <property type="entry name" value="EWING'S TUMOR-ASSOCIATED ANTIGEN 1 ETAA1"/>
    <property type="match status" value="1"/>
</dbReference>
<dbReference type="GO" id="GO:2000001">
    <property type="term" value="P:regulation of DNA damage checkpoint"/>
    <property type="evidence" value="ECO:0007669"/>
    <property type="project" value="TreeGrafter"/>
</dbReference>
<reference evidence="2" key="1">
    <citation type="submission" date="2022-03" db="EMBL/GenBank/DDBJ databases">
        <authorList>
            <person name="Alioto T."/>
            <person name="Alioto T."/>
            <person name="Gomez Garrido J."/>
        </authorList>
    </citation>
    <scope>NUCLEOTIDE SEQUENCE</scope>
</reference>
<accession>A0AAD1RGT8</accession>
<evidence type="ECO:0000256" key="1">
    <source>
        <dbReference type="SAM" id="MobiDB-lite"/>
    </source>
</evidence>
<proteinExistence type="predicted"/>
<feature type="region of interest" description="Disordered" evidence="1">
    <location>
        <begin position="521"/>
        <end position="564"/>
    </location>
</feature>
<gene>
    <name evidence="2" type="ORF">PECUL_23A038205</name>
</gene>
<dbReference type="PANTHER" id="PTHR16434:SF2">
    <property type="entry name" value="EWING'S TUMOR-ASSOCIATED ANTIGEN 1"/>
    <property type="match status" value="1"/>
</dbReference>
<dbReference type="AlphaFoldDB" id="A0AAD1RGT8"/>
<dbReference type="EMBL" id="OW240913">
    <property type="protein sequence ID" value="CAH2253848.1"/>
    <property type="molecule type" value="Genomic_DNA"/>
</dbReference>
<evidence type="ECO:0000313" key="2">
    <source>
        <dbReference type="EMBL" id="CAH2253848.1"/>
    </source>
</evidence>
<protein>
    <recommendedName>
        <fullName evidence="4">ETAA1 activator of ATR kinase</fullName>
    </recommendedName>
</protein>
<feature type="compositionally biased region" description="Basic and acidic residues" evidence="1">
    <location>
        <begin position="1"/>
        <end position="34"/>
    </location>
</feature>
<feature type="compositionally biased region" description="Low complexity" evidence="1">
    <location>
        <begin position="645"/>
        <end position="659"/>
    </location>
</feature>
<evidence type="ECO:0000313" key="3">
    <source>
        <dbReference type="Proteomes" id="UP001295444"/>
    </source>
</evidence>
<dbReference type="GO" id="GO:0031297">
    <property type="term" value="P:replication fork processing"/>
    <property type="evidence" value="ECO:0007669"/>
    <property type="project" value="TreeGrafter"/>
</dbReference>
<feature type="region of interest" description="Disordered" evidence="1">
    <location>
        <begin position="1"/>
        <end position="98"/>
    </location>
</feature>
<organism evidence="2 3">
    <name type="scientific">Pelobates cultripes</name>
    <name type="common">Western spadefoot toad</name>
    <dbReference type="NCBI Taxonomy" id="61616"/>
    <lineage>
        <taxon>Eukaryota</taxon>
        <taxon>Metazoa</taxon>
        <taxon>Chordata</taxon>
        <taxon>Craniata</taxon>
        <taxon>Vertebrata</taxon>
        <taxon>Euteleostomi</taxon>
        <taxon>Amphibia</taxon>
        <taxon>Batrachia</taxon>
        <taxon>Anura</taxon>
        <taxon>Pelobatoidea</taxon>
        <taxon>Pelobatidae</taxon>
        <taxon>Pelobates</taxon>
    </lineage>
</organism>
<feature type="compositionally biased region" description="Polar residues" evidence="1">
    <location>
        <begin position="82"/>
        <end position="95"/>
    </location>
</feature>
<evidence type="ECO:0008006" key="4">
    <source>
        <dbReference type="Google" id="ProtNLM"/>
    </source>
</evidence>